<feature type="transmembrane region" description="Helical" evidence="1">
    <location>
        <begin position="46"/>
        <end position="66"/>
    </location>
</feature>
<name>A0A3M7TSJ0_9BACI</name>
<evidence type="ECO:0000313" key="3">
    <source>
        <dbReference type="Proteomes" id="UP000278746"/>
    </source>
</evidence>
<gene>
    <name evidence="2" type="ORF">EBO34_00430</name>
</gene>
<dbReference type="RefSeq" id="WP_122896002.1">
    <property type="nucleotide sequence ID" value="NZ_RHIB01000001.1"/>
</dbReference>
<dbReference type="OrthoDB" id="2891723at2"/>
<keyword evidence="1" id="KW-0472">Membrane</keyword>
<accession>A0A3M7TSJ0</accession>
<evidence type="ECO:0000313" key="2">
    <source>
        <dbReference type="EMBL" id="RNA68477.1"/>
    </source>
</evidence>
<reference evidence="2 3" key="1">
    <citation type="submission" date="2018-10" db="EMBL/GenBank/DDBJ databases">
        <title>Bacillus Keqinensis sp. nov., a moderately halophilic bacterium isolated from a saline-alkaline lake.</title>
        <authorList>
            <person name="Wang H."/>
        </authorList>
    </citation>
    <scope>NUCLEOTIDE SEQUENCE [LARGE SCALE GENOMIC DNA]</scope>
    <source>
        <strain evidence="2 3">KQ-3</strain>
    </source>
</reference>
<dbReference type="Proteomes" id="UP000278746">
    <property type="component" value="Unassembled WGS sequence"/>
</dbReference>
<proteinExistence type="predicted"/>
<dbReference type="EMBL" id="RHIB01000001">
    <property type="protein sequence ID" value="RNA68477.1"/>
    <property type="molecule type" value="Genomic_DNA"/>
</dbReference>
<organism evidence="2 3">
    <name type="scientific">Alteribacter keqinensis</name>
    <dbReference type="NCBI Taxonomy" id="2483800"/>
    <lineage>
        <taxon>Bacteria</taxon>
        <taxon>Bacillati</taxon>
        <taxon>Bacillota</taxon>
        <taxon>Bacilli</taxon>
        <taxon>Bacillales</taxon>
        <taxon>Bacillaceae</taxon>
        <taxon>Alteribacter</taxon>
    </lineage>
</organism>
<comment type="caution">
    <text evidence="2">The sequence shown here is derived from an EMBL/GenBank/DDBJ whole genome shotgun (WGS) entry which is preliminary data.</text>
</comment>
<keyword evidence="1" id="KW-1133">Transmembrane helix</keyword>
<keyword evidence="1" id="KW-0812">Transmembrane</keyword>
<sequence length="80" mass="9035">MFKFKNVTKEEKIEQIIVVVIFLLSIGTGVFVGGNEEWFRNAHFSAGYMAGSLVTCVVLFSIYQLVNVVMEFSKKNAQTH</sequence>
<evidence type="ECO:0000256" key="1">
    <source>
        <dbReference type="SAM" id="Phobius"/>
    </source>
</evidence>
<keyword evidence="3" id="KW-1185">Reference proteome</keyword>
<dbReference type="AlphaFoldDB" id="A0A3M7TSJ0"/>
<feature type="transmembrane region" description="Helical" evidence="1">
    <location>
        <begin position="16"/>
        <end position="34"/>
    </location>
</feature>
<protein>
    <submittedName>
        <fullName evidence="2">Uncharacterized protein</fullName>
    </submittedName>
</protein>